<sequence>MVIMTITMYSYVLVSECNWLFTFLCSN</sequence>
<accession>A0A0E9Q0E8</accession>
<dbReference type="AlphaFoldDB" id="A0A0E9Q0E8"/>
<proteinExistence type="predicted"/>
<protein>
    <submittedName>
        <fullName evidence="1">Uncharacterized protein</fullName>
    </submittedName>
</protein>
<reference evidence="1" key="1">
    <citation type="submission" date="2014-11" db="EMBL/GenBank/DDBJ databases">
        <authorList>
            <person name="Amaro Gonzalez C."/>
        </authorList>
    </citation>
    <scope>NUCLEOTIDE SEQUENCE</scope>
</reference>
<organism evidence="1">
    <name type="scientific">Anguilla anguilla</name>
    <name type="common">European freshwater eel</name>
    <name type="synonym">Muraena anguilla</name>
    <dbReference type="NCBI Taxonomy" id="7936"/>
    <lineage>
        <taxon>Eukaryota</taxon>
        <taxon>Metazoa</taxon>
        <taxon>Chordata</taxon>
        <taxon>Craniata</taxon>
        <taxon>Vertebrata</taxon>
        <taxon>Euteleostomi</taxon>
        <taxon>Actinopterygii</taxon>
        <taxon>Neopterygii</taxon>
        <taxon>Teleostei</taxon>
        <taxon>Anguilliformes</taxon>
        <taxon>Anguillidae</taxon>
        <taxon>Anguilla</taxon>
    </lineage>
</organism>
<evidence type="ECO:0000313" key="1">
    <source>
        <dbReference type="EMBL" id="JAH09785.1"/>
    </source>
</evidence>
<reference evidence="1" key="2">
    <citation type="journal article" date="2015" name="Fish Shellfish Immunol.">
        <title>Early steps in the European eel (Anguilla anguilla)-Vibrio vulnificus interaction in the gills: Role of the RtxA13 toxin.</title>
        <authorList>
            <person name="Callol A."/>
            <person name="Pajuelo D."/>
            <person name="Ebbesson L."/>
            <person name="Teles M."/>
            <person name="MacKenzie S."/>
            <person name="Amaro C."/>
        </authorList>
    </citation>
    <scope>NUCLEOTIDE SEQUENCE</scope>
</reference>
<dbReference type="EMBL" id="GBXM01098792">
    <property type="protein sequence ID" value="JAH09785.1"/>
    <property type="molecule type" value="Transcribed_RNA"/>
</dbReference>
<name>A0A0E9Q0E8_ANGAN</name>